<accession>A0A087FTY9</accession>
<dbReference type="EC" id="7.4.2.9" evidence="8"/>
<dbReference type="Proteomes" id="UP000258928">
    <property type="component" value="Unassembled WGS sequence"/>
</dbReference>
<evidence type="ECO:0000313" key="12">
    <source>
        <dbReference type="EMBL" id="MEC6055204.1"/>
    </source>
</evidence>
<reference evidence="11" key="3">
    <citation type="journal article" date="2022" name="J. Appl. Microbiol.">
        <title>PCR-based ORF typing of Klebsiella pneumoniae for rapid identification of global clones and transmission events.</title>
        <authorList>
            <person name="Nonogaki R."/>
            <person name="Iijima A."/>
            <person name="Kawamura K."/>
            <person name="Kayama S."/>
            <person name="Sugai M."/>
            <person name="Yagi T."/>
            <person name="Arakawa Y."/>
            <person name="Doi Y."/>
            <person name="Suzuki M."/>
        </authorList>
    </citation>
    <scope>NUCLEOTIDE SEQUENCE</scope>
    <source>
        <strain evidence="11">NUKP-37</strain>
    </source>
</reference>
<evidence type="ECO:0000256" key="5">
    <source>
        <dbReference type="ARBA" id="ARBA00022741"/>
    </source>
</evidence>
<comment type="catalytic activity">
    <reaction evidence="9">
        <text>a dipeptide(out) + ATP + H2O = a dipeptide(in) + ADP + phosphate + H(+)</text>
        <dbReference type="Rhea" id="RHEA:23120"/>
        <dbReference type="ChEBI" id="CHEBI:15377"/>
        <dbReference type="ChEBI" id="CHEBI:15378"/>
        <dbReference type="ChEBI" id="CHEBI:30616"/>
        <dbReference type="ChEBI" id="CHEBI:43474"/>
        <dbReference type="ChEBI" id="CHEBI:90799"/>
        <dbReference type="ChEBI" id="CHEBI:456216"/>
        <dbReference type="EC" id="7.4.2.9"/>
    </reaction>
</comment>
<evidence type="ECO:0000256" key="2">
    <source>
        <dbReference type="ARBA" id="ARBA00005417"/>
    </source>
</evidence>
<dbReference type="EMBL" id="BQTA01000003">
    <property type="protein sequence ID" value="GKJ89026.1"/>
    <property type="molecule type" value="Genomic_DNA"/>
</dbReference>
<dbReference type="GO" id="GO:0005886">
    <property type="term" value="C:plasma membrane"/>
    <property type="evidence" value="ECO:0007669"/>
    <property type="project" value="UniProtKB-SubCell"/>
</dbReference>
<dbReference type="PROSITE" id="PS50893">
    <property type="entry name" value="ABC_TRANSPORTER_2"/>
    <property type="match status" value="1"/>
</dbReference>
<dbReference type="KEGG" id="kvd:KR75_06825"/>
<reference evidence="12" key="5">
    <citation type="submission" date="2024-01" db="EMBL/GenBank/DDBJ databases">
        <authorList>
            <person name="Macesic N."/>
        </authorList>
    </citation>
    <scope>NUCLEOTIDE SEQUENCE</scope>
    <source>
        <strain evidence="12">CPO071</strain>
    </source>
</reference>
<dbReference type="EMBL" id="UKAS01000015">
    <property type="protein sequence ID" value="SXF97180.1"/>
    <property type="molecule type" value="Genomic_DNA"/>
</dbReference>
<protein>
    <recommendedName>
        <fullName evidence="8">ABC-type dipeptide transporter</fullName>
        <ecNumber evidence="8">7.4.2.9</ecNumber>
    </recommendedName>
</protein>
<evidence type="ECO:0000313" key="14">
    <source>
        <dbReference type="EMBL" id="SXF97180.1"/>
    </source>
</evidence>
<dbReference type="CDD" id="cd03257">
    <property type="entry name" value="ABC_NikE_OppD_transporters"/>
    <property type="match status" value="1"/>
</dbReference>
<keyword evidence="3" id="KW-0813">Transport</keyword>
<evidence type="ECO:0000256" key="6">
    <source>
        <dbReference type="ARBA" id="ARBA00022840"/>
    </source>
</evidence>
<dbReference type="Gene3D" id="3.40.50.300">
    <property type="entry name" value="P-loop containing nucleotide triphosphate hydrolases"/>
    <property type="match status" value="1"/>
</dbReference>
<gene>
    <name evidence="11" type="primary">nikD</name>
    <name evidence="14" type="synonym">gsiA_18</name>
    <name evidence="13" type="ORF">IAP99_01360</name>
    <name evidence="11" type="ORF">NUKP37_13670</name>
    <name evidence="12" type="ORF">QAB22_001280</name>
    <name evidence="14" type="ORF">SAMEA3729809_04134</name>
</gene>
<evidence type="ECO:0000313" key="11">
    <source>
        <dbReference type="EMBL" id="GKJ89026.1"/>
    </source>
</evidence>
<keyword evidence="14" id="KW-0378">Hydrolase</keyword>
<dbReference type="RefSeq" id="WP_008806946.1">
    <property type="nucleotide sequence ID" value="NC_011283.1"/>
</dbReference>
<reference evidence="13 16" key="2">
    <citation type="submission" date="2020-08" db="EMBL/GenBank/DDBJ databases">
        <title>Complete genome sequence of Klebsiella pneumoniae KP2757.</title>
        <authorList>
            <person name="Zhang X."/>
        </authorList>
    </citation>
    <scope>NUCLEOTIDE SEQUENCE [LARGE SCALE GENOMIC DNA]</scope>
    <source>
        <strain evidence="13 16">KP2757</strain>
    </source>
</reference>
<sequence>MPQKIQLEQISLAADRPLVSDVSFTLRRGQVLALLGSSGCGKSLTCAAALGMLPPGVRQTAGRVLLDGIPVHGEQLRGTTIATIMQNPRSAFNPLQTMAAHARETCRAAGRETNDAVLLAAMEEVGLDNPRALLKRYPFEMSGGMLQRMMVALALLSRAPFIIADEPTTDLDAIAQARILDLLADIVARRGLGLLLVTHDMGVVARLAHHVTVMENGRLVEHCDVNTLFSAPRHPLSQRLLAAHLALYGLEKTP</sequence>
<evidence type="ECO:0000313" key="16">
    <source>
        <dbReference type="Proteomes" id="UP000516181"/>
    </source>
</evidence>
<keyword evidence="5" id="KW-0547">Nucleotide-binding</keyword>
<dbReference type="InterPro" id="IPR027417">
    <property type="entry name" value="P-loop_NTPase"/>
</dbReference>
<reference evidence="14 15" key="1">
    <citation type="submission" date="2018-08" db="EMBL/GenBank/DDBJ databases">
        <authorList>
            <consortium name="Pathogen Informatics"/>
        </authorList>
    </citation>
    <scope>NUCLEOTIDE SEQUENCE [LARGE SCALE GENOMIC DNA]</scope>
    <source>
        <strain evidence="14 15">EuSCAPE_TR218</strain>
    </source>
</reference>
<evidence type="ECO:0000256" key="4">
    <source>
        <dbReference type="ARBA" id="ARBA00022475"/>
    </source>
</evidence>
<evidence type="ECO:0000256" key="7">
    <source>
        <dbReference type="ARBA" id="ARBA00023136"/>
    </source>
</evidence>
<comment type="similarity">
    <text evidence="2">Belongs to the ABC transporter superfamily.</text>
</comment>
<dbReference type="InterPro" id="IPR050388">
    <property type="entry name" value="ABC_Ni/Peptide_Import"/>
</dbReference>
<organism evidence="11 17">
    <name type="scientific">Klebsiella variicola</name>
    <dbReference type="NCBI Taxonomy" id="244366"/>
    <lineage>
        <taxon>Bacteria</taxon>
        <taxon>Pseudomonadati</taxon>
        <taxon>Pseudomonadota</taxon>
        <taxon>Gammaproteobacteria</taxon>
        <taxon>Enterobacterales</taxon>
        <taxon>Enterobacteriaceae</taxon>
        <taxon>Klebsiella/Raoultella group</taxon>
        <taxon>Klebsiella</taxon>
        <taxon>Klebsiella pneumoniae complex</taxon>
    </lineage>
</organism>
<evidence type="ECO:0000313" key="13">
    <source>
        <dbReference type="EMBL" id="QNP25052.1"/>
    </source>
</evidence>
<evidence type="ECO:0000256" key="9">
    <source>
        <dbReference type="ARBA" id="ARBA00047356"/>
    </source>
</evidence>
<dbReference type="EMBL" id="JARTTN020000001">
    <property type="protein sequence ID" value="MEC6055204.1"/>
    <property type="molecule type" value="Genomic_DNA"/>
</dbReference>
<dbReference type="SUPFAM" id="SSF52540">
    <property type="entry name" value="P-loop containing nucleoside triphosphate hydrolases"/>
    <property type="match status" value="1"/>
</dbReference>
<dbReference type="GO" id="GO:0016887">
    <property type="term" value="F:ATP hydrolysis activity"/>
    <property type="evidence" value="ECO:0007669"/>
    <property type="project" value="InterPro"/>
</dbReference>
<dbReference type="Proteomes" id="UP001176846">
    <property type="component" value="Unassembled WGS sequence"/>
</dbReference>
<dbReference type="Proteomes" id="UP000516181">
    <property type="component" value="Chromosome"/>
</dbReference>
<dbReference type="InterPro" id="IPR017871">
    <property type="entry name" value="ABC_transporter-like_CS"/>
</dbReference>
<comment type="subcellular location">
    <subcellularLocation>
        <location evidence="1">Cell inner membrane</location>
        <topology evidence="1">Peripheral membrane protein</topology>
    </subcellularLocation>
</comment>
<dbReference type="Proteomes" id="UP001060507">
    <property type="component" value="Unassembled WGS sequence"/>
</dbReference>
<feature type="domain" description="ABC transporter" evidence="10">
    <location>
        <begin position="5"/>
        <end position="241"/>
    </location>
</feature>
<dbReference type="EMBL" id="CP060807">
    <property type="protein sequence ID" value="QNP25052.1"/>
    <property type="molecule type" value="Genomic_DNA"/>
</dbReference>
<dbReference type="OMA" id="CCTAIVG"/>
<keyword evidence="7" id="KW-0472">Membrane</keyword>
<dbReference type="GO" id="GO:0005524">
    <property type="term" value="F:ATP binding"/>
    <property type="evidence" value="ECO:0007669"/>
    <property type="project" value="UniProtKB-KW"/>
</dbReference>
<dbReference type="GeneID" id="93270833"/>
<evidence type="ECO:0000256" key="3">
    <source>
        <dbReference type="ARBA" id="ARBA00022448"/>
    </source>
</evidence>
<evidence type="ECO:0000313" key="15">
    <source>
        <dbReference type="Proteomes" id="UP000258928"/>
    </source>
</evidence>
<dbReference type="KEGG" id="kpe:KPK_0260"/>
<dbReference type="PANTHER" id="PTHR43297:SF2">
    <property type="entry name" value="DIPEPTIDE TRANSPORT ATP-BINDING PROTEIN DPPD"/>
    <property type="match status" value="1"/>
</dbReference>
<dbReference type="PROSITE" id="PS00211">
    <property type="entry name" value="ABC_TRANSPORTER_1"/>
    <property type="match status" value="1"/>
</dbReference>
<reference evidence="12" key="4">
    <citation type="journal article" date="2023" name="Nat. Commun.">
        <title>Genomic dissection of endemic carbapenem resistance reveals metallo-beta-lactamase dissemination through clonal, plasmid and integron transfer.</title>
        <authorList>
            <person name="Macesic N."/>
            <person name="Hawkey J."/>
            <person name="Vezina B."/>
            <person name="Wisniewski J.A."/>
            <person name="Cottingham H."/>
            <person name="Blakeway L.V."/>
            <person name="Harshegyi T."/>
            <person name="Pragastis K."/>
            <person name="Badoordeen G.Z."/>
            <person name="Dennison A."/>
            <person name="Spelman D.W."/>
            <person name="Jenney A.W.J."/>
            <person name="Peleg A.Y."/>
        </authorList>
    </citation>
    <scope>NUCLEOTIDE SEQUENCE</scope>
    <source>
        <strain evidence="12">CPO071</strain>
    </source>
</reference>
<proteinExistence type="inferred from homology"/>
<dbReference type="SMART" id="SM00382">
    <property type="entry name" value="AAA"/>
    <property type="match status" value="1"/>
</dbReference>
<dbReference type="AlphaFoldDB" id="A0A087FTY9"/>
<evidence type="ECO:0000256" key="8">
    <source>
        <dbReference type="ARBA" id="ARBA00038852"/>
    </source>
</evidence>
<name>A0A087FTY9_KLEVA</name>
<dbReference type="InterPro" id="IPR003439">
    <property type="entry name" value="ABC_transporter-like_ATP-bd"/>
</dbReference>
<keyword evidence="6 11" id="KW-0067">ATP-binding</keyword>
<evidence type="ECO:0000256" key="1">
    <source>
        <dbReference type="ARBA" id="ARBA00004417"/>
    </source>
</evidence>
<dbReference type="KEGG" id="kvq:SP68_13415"/>
<evidence type="ECO:0000313" key="17">
    <source>
        <dbReference type="Proteomes" id="UP001060507"/>
    </source>
</evidence>
<keyword evidence="4" id="KW-1003">Cell membrane</keyword>
<dbReference type="PANTHER" id="PTHR43297">
    <property type="entry name" value="OLIGOPEPTIDE TRANSPORT ATP-BINDING PROTEIN APPD"/>
    <property type="match status" value="1"/>
</dbReference>
<dbReference type="InterPro" id="IPR003593">
    <property type="entry name" value="AAA+_ATPase"/>
</dbReference>
<evidence type="ECO:0000259" key="10">
    <source>
        <dbReference type="PROSITE" id="PS50893"/>
    </source>
</evidence>
<dbReference type="Pfam" id="PF00005">
    <property type="entry name" value="ABC_tran"/>
    <property type="match status" value="1"/>
</dbReference>